<dbReference type="Pfam" id="PF13466">
    <property type="entry name" value="STAS_2"/>
    <property type="match status" value="1"/>
</dbReference>
<dbReference type="Proteomes" id="UP000239322">
    <property type="component" value="Unassembled WGS sequence"/>
</dbReference>
<protein>
    <submittedName>
        <fullName evidence="2">Anti-sigma factor antagonist</fullName>
    </submittedName>
</protein>
<feature type="domain" description="STAS" evidence="1">
    <location>
        <begin position="5"/>
        <end position="114"/>
    </location>
</feature>
<sequence length="121" mass="12911">MSETPDVITTPVDGVWLVRVGGEFDLDSTGGLAEALDPAPHHAARGVVLDLSLVDFADSTFLHVLLEARKRFAAAALPFVLVRPHRHVRRLLDLTDTARAFTVAGDVPAAIALVHARSGGR</sequence>
<dbReference type="InterPro" id="IPR002645">
    <property type="entry name" value="STAS_dom"/>
</dbReference>
<dbReference type="InterPro" id="IPR036513">
    <property type="entry name" value="STAS_dom_sf"/>
</dbReference>
<dbReference type="RefSeq" id="WP_105869688.1">
    <property type="nucleotide sequence ID" value="NZ_PVLV01000239.1"/>
</dbReference>
<dbReference type="PANTHER" id="PTHR33495">
    <property type="entry name" value="ANTI-SIGMA FACTOR ANTAGONIST TM_1081-RELATED-RELATED"/>
    <property type="match status" value="1"/>
</dbReference>
<evidence type="ECO:0000313" key="2">
    <source>
        <dbReference type="EMBL" id="PRH78125.1"/>
    </source>
</evidence>
<dbReference type="SUPFAM" id="SSF52091">
    <property type="entry name" value="SpoIIaa-like"/>
    <property type="match status" value="1"/>
</dbReference>
<dbReference type="EMBL" id="PVLV01000239">
    <property type="protein sequence ID" value="PRH78125.1"/>
    <property type="molecule type" value="Genomic_DNA"/>
</dbReference>
<reference evidence="2 3" key="1">
    <citation type="submission" date="2018-03" db="EMBL/GenBank/DDBJ databases">
        <title>Novel Streptomyces sp. from soil.</title>
        <authorList>
            <person name="Tan G.Y.A."/>
            <person name="Lee Z.Y."/>
        </authorList>
    </citation>
    <scope>NUCLEOTIDE SEQUENCE [LARGE SCALE GENOMIC DNA]</scope>
    <source>
        <strain evidence="2 3">ST5x</strain>
    </source>
</reference>
<dbReference type="PANTHER" id="PTHR33495:SF2">
    <property type="entry name" value="ANTI-SIGMA FACTOR ANTAGONIST TM_1081-RELATED"/>
    <property type="match status" value="1"/>
</dbReference>
<proteinExistence type="predicted"/>
<dbReference type="GO" id="GO:0043856">
    <property type="term" value="F:anti-sigma factor antagonist activity"/>
    <property type="evidence" value="ECO:0007669"/>
    <property type="project" value="TreeGrafter"/>
</dbReference>
<evidence type="ECO:0000313" key="3">
    <source>
        <dbReference type="Proteomes" id="UP000239322"/>
    </source>
</evidence>
<gene>
    <name evidence="2" type="ORF">C6N75_16585</name>
</gene>
<dbReference type="PROSITE" id="PS50801">
    <property type="entry name" value="STAS"/>
    <property type="match status" value="1"/>
</dbReference>
<evidence type="ECO:0000259" key="1">
    <source>
        <dbReference type="PROSITE" id="PS50801"/>
    </source>
</evidence>
<dbReference type="AlphaFoldDB" id="A0A2S9PUP6"/>
<name>A0A2S9PUP6_9ACTN</name>
<dbReference type="Gene3D" id="3.30.750.24">
    <property type="entry name" value="STAS domain"/>
    <property type="match status" value="1"/>
</dbReference>
<organism evidence="2 3">
    <name type="scientific">Streptomyces solincola</name>
    <dbReference type="NCBI Taxonomy" id="2100817"/>
    <lineage>
        <taxon>Bacteria</taxon>
        <taxon>Bacillati</taxon>
        <taxon>Actinomycetota</taxon>
        <taxon>Actinomycetes</taxon>
        <taxon>Kitasatosporales</taxon>
        <taxon>Streptomycetaceae</taxon>
        <taxon>Streptomyces</taxon>
    </lineage>
</organism>
<dbReference type="OrthoDB" id="4333801at2"/>
<comment type="caution">
    <text evidence="2">The sequence shown here is derived from an EMBL/GenBank/DDBJ whole genome shotgun (WGS) entry which is preliminary data.</text>
</comment>
<accession>A0A2S9PUP6</accession>
<dbReference type="CDD" id="cd07043">
    <property type="entry name" value="STAS_anti-anti-sigma_factors"/>
    <property type="match status" value="1"/>
</dbReference>
<keyword evidence="3" id="KW-1185">Reference proteome</keyword>
<dbReference type="InterPro" id="IPR058548">
    <property type="entry name" value="MlaB-like_STAS"/>
</dbReference>